<dbReference type="Proteomes" id="UP000015854">
    <property type="component" value="Unassembled WGS sequence"/>
</dbReference>
<dbReference type="EMBL" id="ATBB01000696">
    <property type="protein sequence ID" value="EQC53821.1"/>
    <property type="molecule type" value="Genomic_DNA"/>
</dbReference>
<gene>
    <name evidence="1" type="ORF">LLT6_03030</name>
</gene>
<comment type="caution">
    <text evidence="1">The sequence shown here is derived from an EMBL/GenBank/DDBJ whole genome shotgun (WGS) entry which is preliminary data.</text>
</comment>
<sequence length="36" mass="4058">MDLEEVLKLNMLTRHADGVEVKRELLAFEGANLTSN</sequence>
<protein>
    <submittedName>
        <fullName evidence="1">Uncharacterized protein</fullName>
    </submittedName>
</protein>
<accession>T0S5J5</accession>
<reference evidence="1 2" key="1">
    <citation type="journal article" date="2013" name="ISME J.">
        <title>Multifactorial diversity sustains microbial community stability.</title>
        <authorList>
            <person name="Erkus O."/>
            <person name="de Jager V.C."/>
            <person name="Spus M."/>
            <person name="van Alen-Boerrigter I.J."/>
            <person name="van Rijswijck I.M."/>
            <person name="Hazelwood L."/>
            <person name="Janssen P.W."/>
            <person name="van Hijum S.A."/>
            <person name="Kleerebezem M."/>
            <person name="Smid E.J."/>
        </authorList>
    </citation>
    <scope>NUCLEOTIDE SEQUENCE [LARGE SCALE GENOMIC DNA]</scope>
    <source>
        <strain evidence="1 2">TIFN6</strain>
    </source>
</reference>
<name>T0S5J5_LACLC</name>
<proteinExistence type="predicted"/>
<dbReference type="AlphaFoldDB" id="T0S5J5"/>
<dbReference type="PATRIC" id="fig|1234876.3.peg.2968"/>
<evidence type="ECO:0000313" key="2">
    <source>
        <dbReference type="Proteomes" id="UP000015854"/>
    </source>
</evidence>
<evidence type="ECO:0000313" key="1">
    <source>
        <dbReference type="EMBL" id="EQC53821.1"/>
    </source>
</evidence>
<organism evidence="1 2">
    <name type="scientific">Lactococcus cremoris subsp. cremoris TIFN6</name>
    <dbReference type="NCBI Taxonomy" id="1234876"/>
    <lineage>
        <taxon>Bacteria</taxon>
        <taxon>Bacillati</taxon>
        <taxon>Bacillota</taxon>
        <taxon>Bacilli</taxon>
        <taxon>Lactobacillales</taxon>
        <taxon>Streptococcaceae</taxon>
        <taxon>Lactococcus</taxon>
        <taxon>Lactococcus cremoris subsp. cremoris</taxon>
    </lineage>
</organism>